<dbReference type="AlphaFoldDB" id="A0A1C3XJ89"/>
<protein>
    <submittedName>
        <fullName evidence="1">Uncharacterized protein</fullName>
    </submittedName>
</protein>
<dbReference type="EMBL" id="FMAF01000048">
    <property type="protein sequence ID" value="SCB52330.1"/>
    <property type="molecule type" value="Genomic_DNA"/>
</dbReference>
<feature type="non-terminal residue" evidence="1">
    <location>
        <position position="1"/>
    </location>
</feature>
<sequence>EMTPAFAADDACASVRAMTDKFNATPRIRLVGTNSLEAIHFTTLYVDTKQWWHGDSKPWHVEPRQYSKTNDLENCEHLGSETIDGVQTEIWSYDHLSYQQVDYWKIWISVDTGLPVKSHFKRVRPKAVIEWDGTYTYGPDIKDPV</sequence>
<name>A0A1C3XJ89_9HYPH</name>
<reference evidence="1 2" key="1">
    <citation type="submission" date="2016-08" db="EMBL/GenBank/DDBJ databases">
        <authorList>
            <person name="Seilhamer J.J."/>
        </authorList>
    </citation>
    <scope>NUCLEOTIDE SEQUENCE [LARGE SCALE GENOMIC DNA]</scope>
    <source>
        <strain evidence="1 2">P1-7</strain>
    </source>
</reference>
<gene>
    <name evidence="1" type="ORF">GA0061101_14826</name>
</gene>
<organism evidence="1 2">
    <name type="scientific">Rhizobium lusitanum</name>
    <dbReference type="NCBI Taxonomy" id="293958"/>
    <lineage>
        <taxon>Bacteria</taxon>
        <taxon>Pseudomonadati</taxon>
        <taxon>Pseudomonadota</taxon>
        <taxon>Alphaproteobacteria</taxon>
        <taxon>Hyphomicrobiales</taxon>
        <taxon>Rhizobiaceae</taxon>
        <taxon>Rhizobium/Agrobacterium group</taxon>
        <taxon>Rhizobium</taxon>
    </lineage>
</organism>
<proteinExistence type="predicted"/>
<accession>A0A1C3XJ89</accession>
<dbReference type="RefSeq" id="WP_167669636.1">
    <property type="nucleotide sequence ID" value="NZ_FMAF01000048.1"/>
</dbReference>
<evidence type="ECO:0000313" key="1">
    <source>
        <dbReference type="EMBL" id="SCB52330.1"/>
    </source>
</evidence>
<evidence type="ECO:0000313" key="2">
    <source>
        <dbReference type="Proteomes" id="UP000199205"/>
    </source>
</evidence>
<dbReference type="Proteomes" id="UP000199205">
    <property type="component" value="Unassembled WGS sequence"/>
</dbReference>